<evidence type="ECO:0000256" key="2">
    <source>
        <dbReference type="ARBA" id="ARBA00022670"/>
    </source>
</evidence>
<evidence type="ECO:0000256" key="3">
    <source>
        <dbReference type="ARBA" id="ARBA00022801"/>
    </source>
</evidence>
<keyword evidence="3" id="KW-0378">Hydrolase</keyword>
<comment type="similarity">
    <text evidence="1">Belongs to the peptidase C40 family.</text>
</comment>
<dbReference type="PROSITE" id="PS51935">
    <property type="entry name" value="NLPC_P60"/>
    <property type="match status" value="1"/>
</dbReference>
<evidence type="ECO:0000313" key="8">
    <source>
        <dbReference type="Proteomes" id="UP000282674"/>
    </source>
</evidence>
<keyword evidence="2" id="KW-0645">Protease</keyword>
<keyword evidence="8" id="KW-1185">Reference proteome</keyword>
<feature type="coiled-coil region" evidence="5">
    <location>
        <begin position="251"/>
        <end position="285"/>
    </location>
</feature>
<feature type="domain" description="NlpC/P60" evidence="6">
    <location>
        <begin position="298"/>
        <end position="433"/>
    </location>
</feature>
<dbReference type="Proteomes" id="UP000282674">
    <property type="component" value="Unassembled WGS sequence"/>
</dbReference>
<keyword evidence="5" id="KW-0175">Coiled coil</keyword>
<evidence type="ECO:0000256" key="4">
    <source>
        <dbReference type="ARBA" id="ARBA00022807"/>
    </source>
</evidence>
<dbReference type="GO" id="GO:0008234">
    <property type="term" value="F:cysteine-type peptidase activity"/>
    <property type="evidence" value="ECO:0007669"/>
    <property type="project" value="UniProtKB-KW"/>
</dbReference>
<evidence type="ECO:0000256" key="5">
    <source>
        <dbReference type="SAM" id="Coils"/>
    </source>
</evidence>
<dbReference type="GO" id="GO:0006508">
    <property type="term" value="P:proteolysis"/>
    <property type="evidence" value="ECO:0007669"/>
    <property type="project" value="UniProtKB-KW"/>
</dbReference>
<evidence type="ECO:0000313" key="7">
    <source>
        <dbReference type="EMBL" id="RMI45333.1"/>
    </source>
</evidence>
<dbReference type="Pfam" id="PF00877">
    <property type="entry name" value="NLPC_P60"/>
    <property type="match status" value="1"/>
</dbReference>
<name>A0A3M2M8Y2_9ACTN</name>
<dbReference type="Gene3D" id="3.90.1720.10">
    <property type="entry name" value="endopeptidase domain like (from Nostoc punctiforme)"/>
    <property type="match status" value="1"/>
</dbReference>
<gene>
    <name evidence="7" type="ORF">EBO15_10430</name>
</gene>
<dbReference type="SUPFAM" id="SSF54001">
    <property type="entry name" value="Cysteine proteinases"/>
    <property type="match status" value="1"/>
</dbReference>
<evidence type="ECO:0000259" key="6">
    <source>
        <dbReference type="PROSITE" id="PS51935"/>
    </source>
</evidence>
<sequence>MRTPVPRRRATAYGAFTATGTALASRGVALRLVAVSTGIAVGLTVVPTTAQAAIVAGRVVQKPSPSADDVAKSKDNVRKKAEAVGRAKAQLAQADGEQERLAVAVEAAVERYNGEQVKLERSQQAYQAAQQRVAEAQQRYADTQRQLASFAADAYRQNTGYSPWAAVIAGEGGPQGFMDRAGMVEVLARRRTDIIKKVEASRIVANVFRRQAAQAYRDQQTATRQAADAKSGAQKLLVQQKAVVVRINGQKKQLEQSLGTARARAADLARQRAAALEAADAARARRSTSGAVGLATGSGMGGVAARAALKWLGTPYSWGGGTSSGPSYGIEQGADIHGFDCSGLALYAWNKAGVRLDHWTGTQWTSGPHVPLGQLRSGDLVFFARNKADPDTIHHVGIYIGRGRMVEAPYTGSSVRVSSIWRGDLIGATRPSG</sequence>
<feature type="coiled-coil region" evidence="5">
    <location>
        <begin position="112"/>
        <end position="153"/>
    </location>
</feature>
<protein>
    <submittedName>
        <fullName evidence="7">NlpC/P60 family protein</fullName>
    </submittedName>
</protein>
<dbReference type="OrthoDB" id="3209655at2"/>
<dbReference type="PANTHER" id="PTHR47359:SF3">
    <property type="entry name" value="NLP_P60 DOMAIN-CONTAINING PROTEIN-RELATED"/>
    <property type="match status" value="1"/>
</dbReference>
<dbReference type="InterPro" id="IPR038765">
    <property type="entry name" value="Papain-like_cys_pep_sf"/>
</dbReference>
<organism evidence="7 8">
    <name type="scientific">Actinomadura harenae</name>
    <dbReference type="NCBI Taxonomy" id="2483351"/>
    <lineage>
        <taxon>Bacteria</taxon>
        <taxon>Bacillati</taxon>
        <taxon>Actinomycetota</taxon>
        <taxon>Actinomycetes</taxon>
        <taxon>Streptosporangiales</taxon>
        <taxon>Thermomonosporaceae</taxon>
        <taxon>Actinomadura</taxon>
    </lineage>
</organism>
<proteinExistence type="inferred from homology"/>
<reference evidence="7 8" key="1">
    <citation type="submission" date="2018-10" db="EMBL/GenBank/DDBJ databases">
        <title>Isolation from soil.</title>
        <authorList>
            <person name="Hu J."/>
        </authorList>
    </citation>
    <scope>NUCLEOTIDE SEQUENCE [LARGE SCALE GENOMIC DNA]</scope>
    <source>
        <strain evidence="7 8">NEAU-Ht49</strain>
    </source>
</reference>
<dbReference type="AlphaFoldDB" id="A0A3M2M8Y2"/>
<evidence type="ECO:0000256" key="1">
    <source>
        <dbReference type="ARBA" id="ARBA00007074"/>
    </source>
</evidence>
<keyword evidence="4" id="KW-0788">Thiol protease</keyword>
<accession>A0A3M2M8Y2</accession>
<dbReference type="InterPro" id="IPR051794">
    <property type="entry name" value="PG_Endopeptidase_C40"/>
</dbReference>
<dbReference type="EMBL" id="RFFG01000014">
    <property type="protein sequence ID" value="RMI45333.1"/>
    <property type="molecule type" value="Genomic_DNA"/>
</dbReference>
<comment type="caution">
    <text evidence="7">The sequence shown here is derived from an EMBL/GenBank/DDBJ whole genome shotgun (WGS) entry which is preliminary data.</text>
</comment>
<dbReference type="InterPro" id="IPR000064">
    <property type="entry name" value="NLP_P60_dom"/>
</dbReference>
<dbReference type="PANTHER" id="PTHR47359">
    <property type="entry name" value="PEPTIDOGLYCAN DL-ENDOPEPTIDASE CWLO"/>
    <property type="match status" value="1"/>
</dbReference>